<dbReference type="RefSeq" id="WP_147825961.1">
    <property type="nucleotide sequence ID" value="NZ_BAAARG010000002.1"/>
</dbReference>
<gene>
    <name evidence="3" type="ORF">FVP60_09235</name>
</gene>
<dbReference type="Pfam" id="PF05899">
    <property type="entry name" value="Cupin_3"/>
    <property type="match status" value="1"/>
</dbReference>
<sequence>MNELTPGTILDPRTTDLEHEPVPDDQVVFGEPSTAVLEITENSGVWEMTPGAMRDVESDELFMVLSGHAVLEFVNPPQPALMLHAGVIVRLVDGMRTEWTVTETLRKVYWTP</sequence>
<dbReference type="InterPro" id="IPR011051">
    <property type="entry name" value="RmlC_Cupin_sf"/>
</dbReference>
<comment type="caution">
    <text evidence="3">The sequence shown here is derived from an EMBL/GenBank/DDBJ whole genome shotgun (WGS) entry which is preliminary data.</text>
</comment>
<feature type="compositionally biased region" description="Basic and acidic residues" evidence="1">
    <location>
        <begin position="13"/>
        <end position="22"/>
    </location>
</feature>
<dbReference type="EMBL" id="VRSW01000002">
    <property type="protein sequence ID" value="TXK04826.1"/>
    <property type="molecule type" value="Genomic_DNA"/>
</dbReference>
<dbReference type="Gene3D" id="2.60.120.10">
    <property type="entry name" value="Jelly Rolls"/>
    <property type="match status" value="1"/>
</dbReference>
<feature type="region of interest" description="Disordered" evidence="1">
    <location>
        <begin position="1"/>
        <end position="26"/>
    </location>
</feature>
<dbReference type="PANTHER" id="PTHR40943:SF1">
    <property type="entry name" value="CYTOPLASMIC PROTEIN"/>
    <property type="match status" value="1"/>
</dbReference>
<feature type="domain" description="(S)-ureidoglycine aminohydrolase cupin" evidence="2">
    <location>
        <begin position="41"/>
        <end position="109"/>
    </location>
</feature>
<dbReference type="AlphaFoldDB" id="A0A5C8HMZ8"/>
<dbReference type="Proteomes" id="UP000321196">
    <property type="component" value="Unassembled WGS sequence"/>
</dbReference>
<dbReference type="InterPro" id="IPR008579">
    <property type="entry name" value="UGlyAH_Cupin_dom"/>
</dbReference>
<dbReference type="OrthoDB" id="9799053at2"/>
<protein>
    <submittedName>
        <fullName evidence="3">Cupin domain-containing protein</fullName>
    </submittedName>
</protein>
<evidence type="ECO:0000313" key="3">
    <source>
        <dbReference type="EMBL" id="TXK04826.1"/>
    </source>
</evidence>
<dbReference type="PANTHER" id="PTHR40943">
    <property type="entry name" value="CYTOPLASMIC PROTEIN-RELATED"/>
    <property type="match status" value="1"/>
</dbReference>
<accession>A0A5C8HMZ8</accession>
<organism evidence="3 4">
    <name type="scientific">Microbacterium mitrae</name>
    <dbReference type="NCBI Taxonomy" id="664640"/>
    <lineage>
        <taxon>Bacteria</taxon>
        <taxon>Bacillati</taxon>
        <taxon>Actinomycetota</taxon>
        <taxon>Actinomycetes</taxon>
        <taxon>Micrococcales</taxon>
        <taxon>Microbacteriaceae</taxon>
        <taxon>Microbacterium</taxon>
    </lineage>
</organism>
<name>A0A5C8HMZ8_9MICO</name>
<evidence type="ECO:0000313" key="4">
    <source>
        <dbReference type="Proteomes" id="UP000321196"/>
    </source>
</evidence>
<dbReference type="InterPro" id="IPR014710">
    <property type="entry name" value="RmlC-like_jellyroll"/>
</dbReference>
<reference evidence="3 4" key="1">
    <citation type="submission" date="2019-08" db="EMBL/GenBank/DDBJ databases">
        <authorList>
            <person name="Dong K."/>
        </authorList>
    </citation>
    <scope>NUCLEOTIDE SEQUENCE [LARGE SCALE GENOMIC DNA]</scope>
    <source>
        <strain evidence="3 4">M4-8</strain>
    </source>
</reference>
<proteinExistence type="predicted"/>
<keyword evidence="4" id="KW-1185">Reference proteome</keyword>
<evidence type="ECO:0000259" key="2">
    <source>
        <dbReference type="Pfam" id="PF05899"/>
    </source>
</evidence>
<evidence type="ECO:0000256" key="1">
    <source>
        <dbReference type="SAM" id="MobiDB-lite"/>
    </source>
</evidence>
<dbReference type="SUPFAM" id="SSF51182">
    <property type="entry name" value="RmlC-like cupins"/>
    <property type="match status" value="1"/>
</dbReference>